<evidence type="ECO:0000313" key="2">
    <source>
        <dbReference type="Proteomes" id="UP001386955"/>
    </source>
</evidence>
<name>A0AAN9SF64_PSOTE</name>
<comment type="caution">
    <text evidence="1">The sequence shown here is derived from an EMBL/GenBank/DDBJ whole genome shotgun (WGS) entry which is preliminary data.</text>
</comment>
<gene>
    <name evidence="1" type="ORF">VNO78_15543</name>
</gene>
<accession>A0AAN9SF64</accession>
<evidence type="ECO:0000313" key="1">
    <source>
        <dbReference type="EMBL" id="KAK7395002.1"/>
    </source>
</evidence>
<protein>
    <submittedName>
        <fullName evidence="1">Uncharacterized protein</fullName>
    </submittedName>
</protein>
<dbReference type="AlphaFoldDB" id="A0AAN9SF64"/>
<dbReference type="EMBL" id="JAYMYS010000004">
    <property type="protein sequence ID" value="KAK7395002.1"/>
    <property type="molecule type" value="Genomic_DNA"/>
</dbReference>
<reference evidence="1 2" key="1">
    <citation type="submission" date="2024-01" db="EMBL/GenBank/DDBJ databases">
        <title>The genomes of 5 underutilized Papilionoideae crops provide insights into root nodulation and disease resistanc.</title>
        <authorList>
            <person name="Jiang F."/>
        </authorList>
    </citation>
    <scope>NUCLEOTIDE SEQUENCE [LARGE SCALE GENOMIC DNA]</scope>
    <source>
        <strain evidence="1">DUOXIRENSHENG_FW03</strain>
        <tissue evidence="1">Leaves</tissue>
    </source>
</reference>
<keyword evidence="2" id="KW-1185">Reference proteome</keyword>
<dbReference type="Proteomes" id="UP001386955">
    <property type="component" value="Unassembled WGS sequence"/>
</dbReference>
<proteinExistence type="predicted"/>
<sequence>MIWNRVQLDTTACAARYQLTATNKWLRQMRFLKNETLLELVFVSRRAWIPSLLPITQVQEQLEIRIKAQERYLEMLQKSAESMAQSGSSWNKNSKEKK</sequence>
<organism evidence="1 2">
    <name type="scientific">Psophocarpus tetragonolobus</name>
    <name type="common">Winged bean</name>
    <name type="synonym">Dolichos tetragonolobus</name>
    <dbReference type="NCBI Taxonomy" id="3891"/>
    <lineage>
        <taxon>Eukaryota</taxon>
        <taxon>Viridiplantae</taxon>
        <taxon>Streptophyta</taxon>
        <taxon>Embryophyta</taxon>
        <taxon>Tracheophyta</taxon>
        <taxon>Spermatophyta</taxon>
        <taxon>Magnoliopsida</taxon>
        <taxon>eudicotyledons</taxon>
        <taxon>Gunneridae</taxon>
        <taxon>Pentapetalae</taxon>
        <taxon>rosids</taxon>
        <taxon>fabids</taxon>
        <taxon>Fabales</taxon>
        <taxon>Fabaceae</taxon>
        <taxon>Papilionoideae</taxon>
        <taxon>50 kb inversion clade</taxon>
        <taxon>NPAAA clade</taxon>
        <taxon>indigoferoid/millettioid clade</taxon>
        <taxon>Phaseoleae</taxon>
        <taxon>Psophocarpus</taxon>
    </lineage>
</organism>